<proteinExistence type="predicted"/>
<evidence type="ECO:0000313" key="2">
    <source>
        <dbReference type="EMBL" id="JAH98833.1"/>
    </source>
</evidence>
<name>A0A0E9XAX9_ANGAN</name>
<reference evidence="2" key="2">
    <citation type="journal article" date="2015" name="Fish Shellfish Immunol.">
        <title>Early steps in the European eel (Anguilla anguilla)-Vibrio vulnificus interaction in the gills: Role of the RtxA13 toxin.</title>
        <authorList>
            <person name="Callol A."/>
            <person name="Pajuelo D."/>
            <person name="Ebbesson L."/>
            <person name="Teles M."/>
            <person name="MacKenzie S."/>
            <person name="Amaro C."/>
        </authorList>
    </citation>
    <scope>NUCLEOTIDE SEQUENCE</scope>
</reference>
<dbReference type="EMBL" id="GBXM01009744">
    <property type="protein sequence ID" value="JAH98833.1"/>
    <property type="molecule type" value="Transcribed_RNA"/>
</dbReference>
<feature type="signal peptide" evidence="1">
    <location>
        <begin position="1"/>
        <end position="28"/>
    </location>
</feature>
<feature type="chain" id="PRO_5002435066" evidence="1">
    <location>
        <begin position="29"/>
        <end position="138"/>
    </location>
</feature>
<dbReference type="AlphaFoldDB" id="A0A0E9XAX9"/>
<organism evidence="2">
    <name type="scientific">Anguilla anguilla</name>
    <name type="common">European freshwater eel</name>
    <name type="synonym">Muraena anguilla</name>
    <dbReference type="NCBI Taxonomy" id="7936"/>
    <lineage>
        <taxon>Eukaryota</taxon>
        <taxon>Metazoa</taxon>
        <taxon>Chordata</taxon>
        <taxon>Craniata</taxon>
        <taxon>Vertebrata</taxon>
        <taxon>Euteleostomi</taxon>
        <taxon>Actinopterygii</taxon>
        <taxon>Neopterygii</taxon>
        <taxon>Teleostei</taxon>
        <taxon>Anguilliformes</taxon>
        <taxon>Anguillidae</taxon>
        <taxon>Anguilla</taxon>
    </lineage>
</organism>
<evidence type="ECO:0000256" key="1">
    <source>
        <dbReference type="SAM" id="SignalP"/>
    </source>
</evidence>
<accession>A0A0E9XAX9</accession>
<sequence length="138" mass="14651">MGRYCSFKLSELSYYGLCVCVCVCVCDAQTGACARECVCVPGHHVTQPAGKKKNPGANTECQALKQQQLGMARCLAPSSGPFNTTPNGAASVICSHVVPWLDPTMLLGYAIAVSATSEGMFYAALHDRLFIMSVSTVH</sequence>
<keyword evidence="1" id="KW-0732">Signal</keyword>
<reference evidence="2" key="1">
    <citation type="submission" date="2014-11" db="EMBL/GenBank/DDBJ databases">
        <authorList>
            <person name="Amaro Gonzalez C."/>
        </authorList>
    </citation>
    <scope>NUCLEOTIDE SEQUENCE</scope>
</reference>
<protein>
    <submittedName>
        <fullName evidence="2">Uncharacterized protein</fullName>
    </submittedName>
</protein>